<dbReference type="InterPro" id="IPR001841">
    <property type="entry name" value="Znf_RING"/>
</dbReference>
<feature type="region of interest" description="Disordered" evidence="2">
    <location>
        <begin position="252"/>
        <end position="318"/>
    </location>
</feature>
<dbReference type="GO" id="GO:0008270">
    <property type="term" value="F:zinc ion binding"/>
    <property type="evidence" value="ECO:0007669"/>
    <property type="project" value="UniProtKB-KW"/>
</dbReference>
<protein>
    <recommendedName>
        <fullName evidence="3">RING-type domain-containing protein</fullName>
    </recommendedName>
</protein>
<dbReference type="AlphaFoldDB" id="A0ABD3HH32"/>
<gene>
    <name evidence="4" type="ORF">R1sor_015763</name>
</gene>
<accession>A0ABD3HH32</accession>
<evidence type="ECO:0000256" key="1">
    <source>
        <dbReference type="PROSITE-ProRule" id="PRU00175"/>
    </source>
</evidence>
<evidence type="ECO:0000259" key="3">
    <source>
        <dbReference type="PROSITE" id="PS50089"/>
    </source>
</evidence>
<dbReference type="PROSITE" id="PS50089">
    <property type="entry name" value="ZF_RING_2"/>
    <property type="match status" value="1"/>
</dbReference>
<keyword evidence="1" id="KW-0479">Metal-binding</keyword>
<reference evidence="4 5" key="1">
    <citation type="submission" date="2024-09" db="EMBL/GenBank/DDBJ databases">
        <title>Chromosome-scale assembly of Riccia sorocarpa.</title>
        <authorList>
            <person name="Paukszto L."/>
        </authorList>
    </citation>
    <scope>NUCLEOTIDE SEQUENCE [LARGE SCALE GENOMIC DNA]</scope>
    <source>
        <strain evidence="4">LP-2024</strain>
        <tissue evidence="4">Aerial parts of the thallus</tissue>
    </source>
</reference>
<feature type="domain" description="RING-type" evidence="3">
    <location>
        <begin position="84"/>
        <end position="125"/>
    </location>
</feature>
<feature type="compositionally biased region" description="Basic and acidic residues" evidence="2">
    <location>
        <begin position="306"/>
        <end position="318"/>
    </location>
</feature>
<name>A0ABD3HH32_9MARC</name>
<dbReference type="EMBL" id="JBJQOH010000004">
    <property type="protein sequence ID" value="KAL3689454.1"/>
    <property type="molecule type" value="Genomic_DNA"/>
</dbReference>
<evidence type="ECO:0000256" key="2">
    <source>
        <dbReference type="SAM" id="MobiDB-lite"/>
    </source>
</evidence>
<keyword evidence="1" id="KW-0863">Zinc-finger</keyword>
<evidence type="ECO:0000313" key="4">
    <source>
        <dbReference type="EMBL" id="KAL3689454.1"/>
    </source>
</evidence>
<feature type="compositionally biased region" description="Polar residues" evidence="2">
    <location>
        <begin position="256"/>
        <end position="265"/>
    </location>
</feature>
<dbReference type="Proteomes" id="UP001633002">
    <property type="component" value="Unassembled WGS sequence"/>
</dbReference>
<evidence type="ECO:0000313" key="5">
    <source>
        <dbReference type="Proteomes" id="UP001633002"/>
    </source>
</evidence>
<sequence>MSERALMMERPDLYELLESKVAGYLIRGHPYGIASFPDVNLTITKKWTTFPEDIEAFEGNMDVFPELKHAVEVHSGMTVYKTDCSVCGHALGFLPRIDSGVCEHKYHLNCFWNYASTSRRCLVCRVSYPRQMYEFFCTIFVPEGSKIINRDTGLQDVENSNPHPDELHAGRDGLVAVNEVDVAARNEDKIHLMIESDVQPLIVGLDRPELDANEFLQQVQHANSDYEVTPSRQTHTDYLEEIGDRTQARLRRETSIRGNRPTTRAQSRRLFVQAEEPTDPQPQEPQPVETHTEEAVEEILTPSTERTAHEEVASTEHTMDVDSIPAEVASAAEESTESRPQEPAPVQLLVEEAVEDNQTPSTEPVVLLEICQYGRSHICNRLTLAWVLRGRQPPERGSEPRY</sequence>
<organism evidence="4 5">
    <name type="scientific">Riccia sorocarpa</name>
    <dbReference type="NCBI Taxonomy" id="122646"/>
    <lineage>
        <taxon>Eukaryota</taxon>
        <taxon>Viridiplantae</taxon>
        <taxon>Streptophyta</taxon>
        <taxon>Embryophyta</taxon>
        <taxon>Marchantiophyta</taxon>
        <taxon>Marchantiopsida</taxon>
        <taxon>Marchantiidae</taxon>
        <taxon>Marchantiales</taxon>
        <taxon>Ricciaceae</taxon>
        <taxon>Riccia</taxon>
    </lineage>
</organism>
<keyword evidence="5" id="KW-1185">Reference proteome</keyword>
<comment type="caution">
    <text evidence="4">The sequence shown here is derived from an EMBL/GenBank/DDBJ whole genome shotgun (WGS) entry which is preliminary data.</text>
</comment>
<dbReference type="SUPFAM" id="SSF57850">
    <property type="entry name" value="RING/U-box"/>
    <property type="match status" value="1"/>
</dbReference>
<proteinExistence type="predicted"/>
<keyword evidence="1" id="KW-0862">Zinc</keyword>